<reference evidence="2 3" key="1">
    <citation type="submission" date="2019-06" db="EMBL/GenBank/DDBJ databases">
        <title>Wine fermentation using esterase from Monascus purpureus.</title>
        <authorList>
            <person name="Geng C."/>
            <person name="Zhang Y."/>
        </authorList>
    </citation>
    <scope>NUCLEOTIDE SEQUENCE [LARGE SCALE GENOMIC DNA]</scope>
    <source>
        <strain evidence="2">HQ1</strain>
    </source>
</reference>
<dbReference type="Gene3D" id="1.25.40.20">
    <property type="entry name" value="Ankyrin repeat-containing domain"/>
    <property type="match status" value="2"/>
</dbReference>
<dbReference type="Pfam" id="PF12796">
    <property type="entry name" value="Ank_2"/>
    <property type="match status" value="1"/>
</dbReference>
<comment type="caution">
    <text evidence="2">The sequence shown here is derived from an EMBL/GenBank/DDBJ whole genome shotgun (WGS) entry which is preliminary data.</text>
</comment>
<organism evidence="2 3">
    <name type="scientific">Monascus purpureus</name>
    <name type="common">Red mold</name>
    <name type="synonym">Monascus anka</name>
    <dbReference type="NCBI Taxonomy" id="5098"/>
    <lineage>
        <taxon>Eukaryota</taxon>
        <taxon>Fungi</taxon>
        <taxon>Dikarya</taxon>
        <taxon>Ascomycota</taxon>
        <taxon>Pezizomycotina</taxon>
        <taxon>Eurotiomycetes</taxon>
        <taxon>Eurotiomycetidae</taxon>
        <taxon>Eurotiales</taxon>
        <taxon>Aspergillaceae</taxon>
        <taxon>Monascus</taxon>
    </lineage>
</organism>
<dbReference type="InterPro" id="IPR036770">
    <property type="entry name" value="Ankyrin_rpt-contain_sf"/>
</dbReference>
<protein>
    <submittedName>
        <fullName evidence="2">Uncharacterized protein</fullName>
    </submittedName>
</protein>
<feature type="region of interest" description="Disordered" evidence="1">
    <location>
        <begin position="1"/>
        <end position="49"/>
    </location>
</feature>
<dbReference type="AlphaFoldDB" id="A0A507R1A0"/>
<dbReference type="InterPro" id="IPR002110">
    <property type="entry name" value="Ankyrin_rpt"/>
</dbReference>
<feature type="compositionally biased region" description="Basic and acidic residues" evidence="1">
    <location>
        <begin position="239"/>
        <end position="249"/>
    </location>
</feature>
<feature type="compositionally biased region" description="Polar residues" evidence="1">
    <location>
        <begin position="222"/>
        <end position="231"/>
    </location>
</feature>
<proteinExistence type="predicted"/>
<dbReference type="EMBL" id="VIFY01000037">
    <property type="protein sequence ID" value="TQB73978.1"/>
    <property type="molecule type" value="Genomic_DNA"/>
</dbReference>
<dbReference type="STRING" id="5098.A0A507R1A0"/>
<dbReference type="SUPFAM" id="SSF48403">
    <property type="entry name" value="Ankyrin repeat"/>
    <property type="match status" value="1"/>
</dbReference>
<evidence type="ECO:0000313" key="3">
    <source>
        <dbReference type="Proteomes" id="UP000319663"/>
    </source>
</evidence>
<feature type="compositionally biased region" description="Acidic residues" evidence="1">
    <location>
        <begin position="10"/>
        <end position="39"/>
    </location>
</feature>
<dbReference type="Proteomes" id="UP000319663">
    <property type="component" value="Unassembled WGS sequence"/>
</dbReference>
<keyword evidence="3" id="KW-1185">Reference proteome</keyword>
<sequence>MDGNLTVDPDLTEDEELAMDETDSDEAPFIWDDDTESEPDSPTAPPARNVDFNTQLQAACKIGYYPKVVEMMIRGANPYAKNESGLSAMDICDVIGRVDIVKYFLRNLNIAKNGLRALMCAVRDCRGTVVRALLEMGVSSQLSNVELYKSILISACAMSSPAVIEALVRHGPGHPISIWEQLLVLIANLAGNIDISNLVRELAERERQKLLADVEAFLATANKQSNRNPENSKPVEPVHLPKAEEEKRSIFKEGADPEKVFFEFVNWDDELAEMASVGKVMSAP</sequence>
<dbReference type="OrthoDB" id="20872at2759"/>
<evidence type="ECO:0000256" key="1">
    <source>
        <dbReference type="SAM" id="MobiDB-lite"/>
    </source>
</evidence>
<name>A0A507R1A0_MONPU</name>
<feature type="region of interest" description="Disordered" evidence="1">
    <location>
        <begin position="222"/>
        <end position="249"/>
    </location>
</feature>
<accession>A0A507R1A0</accession>
<evidence type="ECO:0000313" key="2">
    <source>
        <dbReference type="EMBL" id="TQB73978.1"/>
    </source>
</evidence>
<gene>
    <name evidence="2" type="ORF">MPDQ_005309</name>
</gene>